<dbReference type="AlphaFoldDB" id="A0A9K3D7U2"/>
<keyword evidence="3" id="KW-1185">Reference proteome</keyword>
<accession>A0A9K3D7U2</accession>
<organism evidence="2 3">
    <name type="scientific">Kipferlia bialata</name>
    <dbReference type="NCBI Taxonomy" id="797122"/>
    <lineage>
        <taxon>Eukaryota</taxon>
        <taxon>Metamonada</taxon>
        <taxon>Carpediemonas-like organisms</taxon>
        <taxon>Kipferlia</taxon>
    </lineage>
</organism>
<proteinExistence type="predicted"/>
<feature type="region of interest" description="Disordered" evidence="1">
    <location>
        <begin position="217"/>
        <end position="254"/>
    </location>
</feature>
<sequence length="290" mass="30965">ISTLYLDPSDLDASGSMTHIQLTDTDTDKESTSTSRARDVLGDVLQRSLGVGQAWFRLLVATSATTRYADLDPSQTRNLHVVHASVGAALSLLQANKSEDKGAGEGEPETCVPTPRSCIARPPSEEHSLCVSIARSILLSLTPIITSYRNSFSVDPEGFPVLLETVSTLHTIIAGTEEGLGDYLHDVLTLATKEQFGLLSRPVLSALDTALAEAERVSTGSDSSQDHTHLDSSVASAQAMQKARRESAQNGSQRVAKMISGLAEDMTLERDVFLPAFPKAPMAQPHPSIA</sequence>
<evidence type="ECO:0000313" key="3">
    <source>
        <dbReference type="Proteomes" id="UP000265618"/>
    </source>
</evidence>
<evidence type="ECO:0000313" key="2">
    <source>
        <dbReference type="EMBL" id="GIQ88823.1"/>
    </source>
</evidence>
<gene>
    <name evidence="2" type="ORF">KIPB_011162</name>
</gene>
<protein>
    <submittedName>
        <fullName evidence="2">Uncharacterized protein</fullName>
    </submittedName>
</protein>
<dbReference type="EMBL" id="BDIP01004429">
    <property type="protein sequence ID" value="GIQ88823.1"/>
    <property type="molecule type" value="Genomic_DNA"/>
</dbReference>
<feature type="compositionally biased region" description="Basic and acidic residues" evidence="1">
    <location>
        <begin position="26"/>
        <end position="35"/>
    </location>
</feature>
<reference evidence="2 3" key="1">
    <citation type="journal article" date="2018" name="PLoS ONE">
        <title>The draft genome of Kipferlia bialata reveals reductive genome evolution in fornicate parasites.</title>
        <authorList>
            <person name="Tanifuji G."/>
            <person name="Takabayashi S."/>
            <person name="Kume K."/>
            <person name="Takagi M."/>
            <person name="Nakayama T."/>
            <person name="Kamikawa R."/>
            <person name="Inagaki Y."/>
            <person name="Hashimoto T."/>
        </authorList>
    </citation>
    <scope>NUCLEOTIDE SEQUENCE [LARGE SCALE GENOMIC DNA]</scope>
    <source>
        <strain evidence="2">NY0173</strain>
    </source>
</reference>
<dbReference type="Proteomes" id="UP000265618">
    <property type="component" value="Unassembled WGS sequence"/>
</dbReference>
<feature type="region of interest" description="Disordered" evidence="1">
    <location>
        <begin position="15"/>
        <end position="35"/>
    </location>
</feature>
<feature type="non-terminal residue" evidence="2">
    <location>
        <position position="1"/>
    </location>
</feature>
<name>A0A9K3D7U2_9EUKA</name>
<evidence type="ECO:0000256" key="1">
    <source>
        <dbReference type="SAM" id="MobiDB-lite"/>
    </source>
</evidence>
<comment type="caution">
    <text evidence="2">The sequence shown here is derived from an EMBL/GenBank/DDBJ whole genome shotgun (WGS) entry which is preliminary data.</text>
</comment>